<dbReference type="PANTHER" id="PTHR42870">
    <property type="entry name" value="ACETYL-COA C-ACETYLTRANSFERASE"/>
    <property type="match status" value="1"/>
</dbReference>
<dbReference type="EMBL" id="CAFBLQ010000029">
    <property type="protein sequence ID" value="CAB4864273.1"/>
    <property type="molecule type" value="Genomic_DNA"/>
</dbReference>
<protein>
    <submittedName>
        <fullName evidence="2">Unannotated protein</fullName>
    </submittedName>
</protein>
<evidence type="ECO:0000259" key="1">
    <source>
        <dbReference type="Pfam" id="PF22691"/>
    </source>
</evidence>
<dbReference type="PANTHER" id="PTHR42870:SF6">
    <property type="entry name" value="ACETYL-COA C-ACYLTRANSFERASE"/>
    <property type="match status" value="1"/>
</dbReference>
<gene>
    <name evidence="2" type="ORF">UFOPK3423_00406</name>
</gene>
<dbReference type="Gene3D" id="3.40.47.10">
    <property type="match status" value="1"/>
</dbReference>
<name>A0A6J7DAY2_9ZZZZ</name>
<sequence length="363" mass="36882">MSHAGRTAPVAITAAVSVSAVPDDSLETLIFRAARAALEAAGLDRTDLDGVVLAASDQTDGRAISSMLTSGPAGAYLNDEINTASSPGHALALGCMQILSGVHNRLLISSWGKSSESPKGSQPAERLSAEPFFERDGGSSALAAAAMQAERHRAADPARGAHAAAIVAARNHGERDLAEIEASPVVASPLRALELPTEIDTAFSIMLECPGRIAPLANVSGVGWCSDSSRIAERDLVGLPHLVLAGADAYARAGLGPADIGSWHLHDYTPDAEMLAYAALGLCPQGGGIDLALSGAVDRGGQFVINPDGGSVRGEAPFGGVLGKVVDAIRAVSAAGGPEHALAHLTTGFAGQFQTVAIVERSA</sequence>
<feature type="domain" description="Thiolase C-terminal" evidence="1">
    <location>
        <begin position="228"/>
        <end position="349"/>
    </location>
</feature>
<evidence type="ECO:0000313" key="2">
    <source>
        <dbReference type="EMBL" id="CAB4864273.1"/>
    </source>
</evidence>
<dbReference type="InterPro" id="IPR016039">
    <property type="entry name" value="Thiolase-like"/>
</dbReference>
<dbReference type="AlphaFoldDB" id="A0A6J7DAY2"/>
<dbReference type="GO" id="GO:0016746">
    <property type="term" value="F:acyltransferase activity"/>
    <property type="evidence" value="ECO:0007669"/>
    <property type="project" value="InterPro"/>
</dbReference>
<reference evidence="2" key="1">
    <citation type="submission" date="2020-05" db="EMBL/GenBank/DDBJ databases">
        <authorList>
            <person name="Chiriac C."/>
            <person name="Salcher M."/>
            <person name="Ghai R."/>
            <person name="Kavagutti S V."/>
        </authorList>
    </citation>
    <scope>NUCLEOTIDE SEQUENCE</scope>
</reference>
<accession>A0A6J7DAY2</accession>
<dbReference type="SUPFAM" id="SSF53901">
    <property type="entry name" value="Thiolase-like"/>
    <property type="match status" value="1"/>
</dbReference>
<proteinExistence type="predicted"/>
<dbReference type="InterPro" id="IPR055140">
    <property type="entry name" value="Thiolase_C_2"/>
</dbReference>
<dbReference type="Pfam" id="PF22691">
    <property type="entry name" value="Thiolase_C_1"/>
    <property type="match status" value="1"/>
</dbReference>
<organism evidence="2">
    <name type="scientific">freshwater metagenome</name>
    <dbReference type="NCBI Taxonomy" id="449393"/>
    <lineage>
        <taxon>unclassified sequences</taxon>
        <taxon>metagenomes</taxon>
        <taxon>ecological metagenomes</taxon>
    </lineage>
</organism>